<keyword evidence="4" id="KW-1185">Reference proteome</keyword>
<evidence type="ECO:0000313" key="2">
    <source>
        <dbReference type="EMBL" id="CAI9937818.1"/>
    </source>
</evidence>
<name>A0AA86PID8_9EUKA</name>
<dbReference type="AlphaFoldDB" id="A0AA86PID8"/>
<comment type="caution">
    <text evidence="2">The sequence shown here is derived from an EMBL/GenBank/DDBJ whole genome shotgun (WGS) entry which is preliminary data.</text>
</comment>
<accession>A0AA86PID8</accession>
<evidence type="ECO:0000313" key="4">
    <source>
        <dbReference type="Proteomes" id="UP001642409"/>
    </source>
</evidence>
<evidence type="ECO:0000256" key="1">
    <source>
        <dbReference type="SAM" id="Phobius"/>
    </source>
</evidence>
<keyword evidence="1" id="KW-1133">Transmembrane helix</keyword>
<reference evidence="3 4" key="2">
    <citation type="submission" date="2024-07" db="EMBL/GenBank/DDBJ databases">
        <authorList>
            <person name="Akdeniz Z."/>
        </authorList>
    </citation>
    <scope>NUCLEOTIDE SEQUENCE [LARGE SCALE GENOMIC DNA]</scope>
</reference>
<dbReference type="Proteomes" id="UP001642409">
    <property type="component" value="Unassembled WGS sequence"/>
</dbReference>
<organism evidence="2">
    <name type="scientific">Hexamita inflata</name>
    <dbReference type="NCBI Taxonomy" id="28002"/>
    <lineage>
        <taxon>Eukaryota</taxon>
        <taxon>Metamonada</taxon>
        <taxon>Diplomonadida</taxon>
        <taxon>Hexamitidae</taxon>
        <taxon>Hexamitinae</taxon>
        <taxon>Hexamita</taxon>
    </lineage>
</organism>
<feature type="transmembrane region" description="Helical" evidence="1">
    <location>
        <begin position="82"/>
        <end position="100"/>
    </location>
</feature>
<dbReference type="EMBL" id="CATOUU010000652">
    <property type="protein sequence ID" value="CAI9937818.1"/>
    <property type="molecule type" value="Genomic_DNA"/>
</dbReference>
<protein>
    <submittedName>
        <fullName evidence="3">Hypothetical_protein</fullName>
    </submittedName>
</protein>
<keyword evidence="1" id="KW-0812">Transmembrane</keyword>
<gene>
    <name evidence="2" type="ORF">HINF_LOCUS25463</name>
    <name evidence="3" type="ORF">HINF_LOCUS42820</name>
</gene>
<evidence type="ECO:0000313" key="3">
    <source>
        <dbReference type="EMBL" id="CAL6048705.1"/>
    </source>
</evidence>
<proteinExistence type="predicted"/>
<sequence>MTLFPGLNLEQIRNNANTITRNSPTQPNAVINKKISQTNSISRKSQRRFCEEVRRVITLCDTFGQKGNVMIRQKGQPIQTQFILYTYILYIHFLILKLTCDNARYLVREEYCCFLIDHRLERKGNVIIREKV</sequence>
<dbReference type="EMBL" id="CAXDID020000176">
    <property type="protein sequence ID" value="CAL6048705.1"/>
    <property type="molecule type" value="Genomic_DNA"/>
</dbReference>
<reference evidence="2" key="1">
    <citation type="submission" date="2023-06" db="EMBL/GenBank/DDBJ databases">
        <authorList>
            <person name="Kurt Z."/>
        </authorList>
    </citation>
    <scope>NUCLEOTIDE SEQUENCE</scope>
</reference>
<keyword evidence="1" id="KW-0472">Membrane</keyword>